<keyword evidence="3" id="KW-0812">Transmembrane</keyword>
<accession>A0A6J8ANA4</accession>
<dbReference type="AlphaFoldDB" id="A0A6J8ANA4"/>
<keyword evidence="3" id="KW-0472">Membrane</keyword>
<dbReference type="PROSITE" id="PS50033">
    <property type="entry name" value="UBX"/>
    <property type="match status" value="1"/>
</dbReference>
<dbReference type="PANTHER" id="PTHR46424:SF1">
    <property type="entry name" value="UBX DOMAIN-CONTAINING PROTEIN 4"/>
    <property type="match status" value="1"/>
</dbReference>
<dbReference type="Proteomes" id="UP000507470">
    <property type="component" value="Unassembled WGS sequence"/>
</dbReference>
<reference evidence="5 6" key="1">
    <citation type="submission" date="2020-06" db="EMBL/GenBank/DDBJ databases">
        <authorList>
            <person name="Li R."/>
            <person name="Bekaert M."/>
        </authorList>
    </citation>
    <scope>NUCLEOTIDE SEQUENCE [LARGE SCALE GENOMIC DNA]</scope>
    <source>
        <strain evidence="6">wild</strain>
    </source>
</reference>
<organism evidence="5 6">
    <name type="scientific">Mytilus coruscus</name>
    <name type="common">Sea mussel</name>
    <dbReference type="NCBI Taxonomy" id="42192"/>
    <lineage>
        <taxon>Eukaryota</taxon>
        <taxon>Metazoa</taxon>
        <taxon>Spiralia</taxon>
        <taxon>Lophotrochozoa</taxon>
        <taxon>Mollusca</taxon>
        <taxon>Bivalvia</taxon>
        <taxon>Autobranchia</taxon>
        <taxon>Pteriomorphia</taxon>
        <taxon>Mytilida</taxon>
        <taxon>Mytiloidea</taxon>
        <taxon>Mytilidae</taxon>
        <taxon>Mytilinae</taxon>
        <taxon>Mytilus</taxon>
    </lineage>
</organism>
<feature type="compositionally biased region" description="Polar residues" evidence="2">
    <location>
        <begin position="55"/>
        <end position="87"/>
    </location>
</feature>
<proteinExistence type="predicted"/>
<feature type="domain" description="UBX" evidence="4">
    <location>
        <begin position="211"/>
        <end position="286"/>
    </location>
</feature>
<dbReference type="InterPro" id="IPR001012">
    <property type="entry name" value="UBX_dom"/>
</dbReference>
<feature type="compositionally biased region" description="Polar residues" evidence="2">
    <location>
        <begin position="390"/>
        <end position="400"/>
    </location>
</feature>
<feature type="compositionally biased region" description="Basic and acidic residues" evidence="2">
    <location>
        <begin position="179"/>
        <end position="197"/>
    </location>
</feature>
<evidence type="ECO:0000313" key="5">
    <source>
        <dbReference type="EMBL" id="CAC5369419.1"/>
    </source>
</evidence>
<evidence type="ECO:0000259" key="4">
    <source>
        <dbReference type="PROSITE" id="PS50033"/>
    </source>
</evidence>
<keyword evidence="6" id="KW-1185">Reference proteome</keyword>
<feature type="region of interest" description="Disordered" evidence="2">
    <location>
        <begin position="55"/>
        <end position="92"/>
    </location>
</feature>
<feature type="region of interest" description="Disordered" evidence="2">
    <location>
        <begin position="179"/>
        <end position="212"/>
    </location>
</feature>
<sequence>MTPRYDAVNGSPIEVTAGYVEPNAFCQIIQSVIKNHRAQTGGSPPLDTQPIQMSIAQTEASSSQPASTQADSLSSSHTATIDSNTSAAPALEERIDIAKQKIEEKRLQKQEMEEEGRRQKEIERRKLGQDMAKLKQFQEEKKRKELQEQLTKERAEKTKERERIKQELEKDRVERAAKYRKERETQEKQKEEMKQAKELAQNKINSEAEAKKREQARLQIRLPDGSSLTNVFPSGDRLQTVKDFVSQRVGTSVTLSTTFPRRTFTAEDMSQTLLILELVPSAVLIAVPGKIKANTVNPSGGGGIISLVISPLITLWNFLYMFIFGRSSSPPEQKKEESSEADQLPSESPSGSASRGAQPQSAYQRRPIRTKGNVRRLTDMKDDDDDDENATWNGNSTQQM</sequence>
<dbReference type="Gene3D" id="3.10.20.90">
    <property type="entry name" value="Phosphatidylinositol 3-kinase Catalytic Subunit, Chain A, domain 1"/>
    <property type="match status" value="1"/>
</dbReference>
<dbReference type="GO" id="GO:0036503">
    <property type="term" value="P:ERAD pathway"/>
    <property type="evidence" value="ECO:0007669"/>
    <property type="project" value="TreeGrafter"/>
</dbReference>
<dbReference type="CDD" id="cd16117">
    <property type="entry name" value="UBX_UBXN4"/>
    <property type="match status" value="1"/>
</dbReference>
<dbReference type="PANTHER" id="PTHR46424">
    <property type="entry name" value="UBX DOMAIN-CONTAINING PROTEIN 4"/>
    <property type="match status" value="1"/>
</dbReference>
<dbReference type="InterPro" id="IPR029071">
    <property type="entry name" value="Ubiquitin-like_domsf"/>
</dbReference>
<gene>
    <name evidence="5" type="ORF">MCOR_8621</name>
</gene>
<name>A0A6J8ANA4_MYTCO</name>
<evidence type="ECO:0000256" key="1">
    <source>
        <dbReference type="ARBA" id="ARBA00040925"/>
    </source>
</evidence>
<dbReference type="OrthoDB" id="2445133at2759"/>
<dbReference type="Pfam" id="PF00789">
    <property type="entry name" value="UBX"/>
    <property type="match status" value="1"/>
</dbReference>
<feature type="compositionally biased region" description="Polar residues" evidence="2">
    <location>
        <begin position="345"/>
        <end position="363"/>
    </location>
</feature>
<feature type="transmembrane region" description="Helical" evidence="3">
    <location>
        <begin position="303"/>
        <end position="325"/>
    </location>
</feature>
<evidence type="ECO:0000256" key="2">
    <source>
        <dbReference type="SAM" id="MobiDB-lite"/>
    </source>
</evidence>
<dbReference type="EMBL" id="CACVKT020001598">
    <property type="protein sequence ID" value="CAC5369419.1"/>
    <property type="molecule type" value="Genomic_DNA"/>
</dbReference>
<dbReference type="SUPFAM" id="SSF54236">
    <property type="entry name" value="Ubiquitin-like"/>
    <property type="match status" value="1"/>
</dbReference>
<dbReference type="GO" id="GO:0005783">
    <property type="term" value="C:endoplasmic reticulum"/>
    <property type="evidence" value="ECO:0007669"/>
    <property type="project" value="TreeGrafter"/>
</dbReference>
<evidence type="ECO:0000256" key="3">
    <source>
        <dbReference type="SAM" id="Phobius"/>
    </source>
</evidence>
<dbReference type="SMART" id="SM00166">
    <property type="entry name" value="UBX"/>
    <property type="match status" value="1"/>
</dbReference>
<feature type="region of interest" description="Disordered" evidence="2">
    <location>
        <begin position="329"/>
        <end position="400"/>
    </location>
</feature>
<protein>
    <recommendedName>
        <fullName evidence="1">UBX domain-containing protein 4</fullName>
    </recommendedName>
</protein>
<keyword evidence="3" id="KW-1133">Transmembrane helix</keyword>
<evidence type="ECO:0000313" key="6">
    <source>
        <dbReference type="Proteomes" id="UP000507470"/>
    </source>
</evidence>
<feature type="region of interest" description="Disordered" evidence="2">
    <location>
        <begin position="107"/>
        <end position="163"/>
    </location>
</feature>